<dbReference type="RefSeq" id="WP_113268930.1">
    <property type="nucleotide sequence ID" value="NZ_QNTU01000003.1"/>
</dbReference>
<evidence type="ECO:0000313" key="3">
    <source>
        <dbReference type="Proteomes" id="UP000252204"/>
    </source>
</evidence>
<name>A0A365TSM0_9GAMM</name>
<feature type="compositionally biased region" description="Basic and acidic residues" evidence="1">
    <location>
        <begin position="50"/>
        <end position="59"/>
    </location>
</feature>
<evidence type="ECO:0000256" key="1">
    <source>
        <dbReference type="SAM" id="MobiDB-lite"/>
    </source>
</evidence>
<gene>
    <name evidence="2" type="ORF">DQ400_06170</name>
</gene>
<dbReference type="Proteomes" id="UP000252204">
    <property type="component" value="Unassembled WGS sequence"/>
</dbReference>
<dbReference type="InterPro" id="IPR019626">
    <property type="entry name" value="Stress-induced_KGG_rpt"/>
</dbReference>
<dbReference type="OrthoDB" id="162417at2"/>
<evidence type="ECO:0000313" key="2">
    <source>
        <dbReference type="EMBL" id="RBI67976.1"/>
    </source>
</evidence>
<feature type="region of interest" description="Disordered" evidence="1">
    <location>
        <begin position="1"/>
        <end position="70"/>
    </location>
</feature>
<accession>A0A365TSM0</accession>
<dbReference type="AlphaFoldDB" id="A0A365TSM0"/>
<reference evidence="3" key="1">
    <citation type="submission" date="2018-06" db="EMBL/GenBank/DDBJ databases">
        <title>Whole genome sequencing of four bacterial strains from South Shetland trench revealing bio-synthetic gene clusters.</title>
        <authorList>
            <person name="Abdel-Mageed W.M."/>
            <person name="Lehri B."/>
            <person name="Jarmusch S."/>
            <person name="Miranda K."/>
            <person name="Goodfellow M."/>
            <person name="Jaspars M."/>
            <person name="Karlyshev A.V."/>
        </authorList>
    </citation>
    <scope>NUCLEOTIDE SEQUENCE [LARGE SCALE GENOMIC DNA]</scope>
    <source>
        <strain evidence="3">SST4</strain>
    </source>
</reference>
<keyword evidence="3" id="KW-1185">Reference proteome</keyword>
<feature type="compositionally biased region" description="Basic and acidic residues" evidence="1">
    <location>
        <begin position="27"/>
        <end position="40"/>
    </location>
</feature>
<dbReference type="EMBL" id="QNTU01000003">
    <property type="protein sequence ID" value="RBI67976.1"/>
    <property type="molecule type" value="Genomic_DNA"/>
</dbReference>
<feature type="compositionally biased region" description="Basic and acidic residues" evidence="1">
    <location>
        <begin position="1"/>
        <end position="17"/>
    </location>
</feature>
<sequence>MVDKRNDQGMSREEAGKKGGQATSQSHGKEFYEDIGHKGGQESGGNFANDPERASEAGKKGGKNSHGGNR</sequence>
<dbReference type="Pfam" id="PF10685">
    <property type="entry name" value="KGG"/>
    <property type="match status" value="1"/>
</dbReference>
<organism evidence="2 3">
    <name type="scientific">Vreelandella sulfidaeris</name>
    <dbReference type="NCBI Taxonomy" id="115553"/>
    <lineage>
        <taxon>Bacteria</taxon>
        <taxon>Pseudomonadati</taxon>
        <taxon>Pseudomonadota</taxon>
        <taxon>Gammaproteobacteria</taxon>
        <taxon>Oceanospirillales</taxon>
        <taxon>Halomonadaceae</taxon>
        <taxon>Vreelandella</taxon>
    </lineage>
</organism>
<proteinExistence type="predicted"/>
<comment type="caution">
    <text evidence="2">The sequence shown here is derived from an EMBL/GenBank/DDBJ whole genome shotgun (WGS) entry which is preliminary data.</text>
</comment>
<protein>
    <submittedName>
        <fullName evidence="2">Stress-induced acidophilic repeat motif-containing protein</fullName>
    </submittedName>
</protein>